<comment type="caution">
    <text evidence="8">The sequence shown here is derived from an EMBL/GenBank/DDBJ whole genome shotgun (WGS) entry which is preliminary data.</text>
</comment>
<dbReference type="PANTHER" id="PTHR43272:SF32">
    <property type="entry name" value="AMP-DEPENDENT SYNTHETASE_LIGASE DOMAIN-CONTAINING PROTEIN"/>
    <property type="match status" value="1"/>
</dbReference>
<sequence length="608" mass="64478">MSLADECAAATAELTIPRLLSSNAREFPDHPALTMLGDDSSTLTWGDLRRRVAAVSLGLADLGLRSGDRMLISASSRIEHWLVDLAAVHLGAVPCSAYATLSTPQLHYLAEHSKATVLVVENAEQLGRWSPVLGELPDVRAIVLIDATGVALDDARLTDLATVEAAGADRFAHDPSAFEEPWQHLTPDHPVTLLYTSGTTGDPKGVVLSHRNVLHQAVALELLLETPAHAPTVAYLPLAHIAERVLGIYIPVYRAGHVHIVSDTAQAVAALLAVRPATFFGVPRVWEKMVAALQAFLGAAEPAVRDAVAGASALALECYRLREAGQPIPAETAAQLASMDAMILKPIRAKLGLDNVTYAGSGAAPIPVDVLTFLAGIGVDVFEVWGMTETTGTATINTPDRFKLGTVGVPNVGMELTLADDGEILVRGPLICQGYLQPDGAVAPITDPDGWLATGDIGTLDEDGFLTITDRKKELLITASGKNVAPAQIENLLRTHPLIGYAVAVGDRRPYVTALVSLDEEAAPAWAAAHGIDASDPKSLAEHPAVLAEVQAAVDAANERLARPEQVKKFQVLPAALSPESGELTPTLKLKRRTISDRYADAIEDLYR</sequence>
<dbReference type="Gene3D" id="3.30.300.30">
    <property type="match status" value="1"/>
</dbReference>
<dbReference type="PROSITE" id="PS00455">
    <property type="entry name" value="AMP_BINDING"/>
    <property type="match status" value="1"/>
</dbReference>
<evidence type="ECO:0000256" key="3">
    <source>
        <dbReference type="ARBA" id="ARBA00022832"/>
    </source>
</evidence>
<dbReference type="InterPro" id="IPR045851">
    <property type="entry name" value="AMP-bd_C_sf"/>
</dbReference>
<keyword evidence="2" id="KW-0436">Ligase</keyword>
<feature type="domain" description="AMP-dependent synthetase/ligase" evidence="7">
    <location>
        <begin position="22"/>
        <end position="436"/>
    </location>
</feature>
<dbReference type="InterPro" id="IPR020845">
    <property type="entry name" value="AMP-binding_CS"/>
</dbReference>
<dbReference type="Gene3D" id="3.40.50.12780">
    <property type="entry name" value="N-terminal domain of ligase-like"/>
    <property type="match status" value="2"/>
</dbReference>
<evidence type="ECO:0000256" key="4">
    <source>
        <dbReference type="ARBA" id="ARBA00023098"/>
    </source>
</evidence>
<comment type="catalytic activity">
    <reaction evidence="5">
        <text>a long-chain fatty acid + ATP + CoA = a long-chain fatty acyl-CoA + AMP + diphosphate</text>
        <dbReference type="Rhea" id="RHEA:15421"/>
        <dbReference type="ChEBI" id="CHEBI:30616"/>
        <dbReference type="ChEBI" id="CHEBI:33019"/>
        <dbReference type="ChEBI" id="CHEBI:57287"/>
        <dbReference type="ChEBI" id="CHEBI:57560"/>
        <dbReference type="ChEBI" id="CHEBI:83139"/>
        <dbReference type="ChEBI" id="CHEBI:456215"/>
        <dbReference type="EC" id="6.2.1.3"/>
    </reaction>
    <physiologicalReaction direction="left-to-right" evidence="5">
        <dbReference type="Rhea" id="RHEA:15422"/>
    </physiologicalReaction>
</comment>
<dbReference type="InterPro" id="IPR042099">
    <property type="entry name" value="ANL_N_sf"/>
</dbReference>
<evidence type="ECO:0000256" key="2">
    <source>
        <dbReference type="ARBA" id="ARBA00022598"/>
    </source>
</evidence>
<keyword evidence="4" id="KW-0443">Lipid metabolism</keyword>
<gene>
    <name evidence="8" type="ORF">GCM10020369_56200</name>
</gene>
<evidence type="ECO:0000256" key="1">
    <source>
        <dbReference type="ARBA" id="ARBA00006432"/>
    </source>
</evidence>
<evidence type="ECO:0000256" key="6">
    <source>
        <dbReference type="ARBA" id="ARBA00032875"/>
    </source>
</evidence>
<dbReference type="Pfam" id="PF23562">
    <property type="entry name" value="AMP-binding_C_3"/>
    <property type="match status" value="1"/>
</dbReference>
<dbReference type="CDD" id="cd05907">
    <property type="entry name" value="VL_LC_FACS_like"/>
    <property type="match status" value="1"/>
</dbReference>
<protein>
    <recommendedName>
        <fullName evidence="6">Acyl-CoA synthetase</fullName>
    </recommendedName>
</protein>
<dbReference type="EMBL" id="BAAAYN010000040">
    <property type="protein sequence ID" value="GAA3392873.1"/>
    <property type="molecule type" value="Genomic_DNA"/>
</dbReference>
<dbReference type="Proteomes" id="UP001501676">
    <property type="component" value="Unassembled WGS sequence"/>
</dbReference>
<evidence type="ECO:0000259" key="7">
    <source>
        <dbReference type="Pfam" id="PF00501"/>
    </source>
</evidence>
<evidence type="ECO:0000313" key="8">
    <source>
        <dbReference type="EMBL" id="GAA3392873.1"/>
    </source>
</evidence>
<comment type="similarity">
    <text evidence="1">Belongs to the ATP-dependent AMP-binding enzyme family.</text>
</comment>
<evidence type="ECO:0000313" key="9">
    <source>
        <dbReference type="Proteomes" id="UP001501676"/>
    </source>
</evidence>
<name>A0ABP6T5J3_9ACTN</name>
<dbReference type="Pfam" id="PF00501">
    <property type="entry name" value="AMP-binding"/>
    <property type="match status" value="1"/>
</dbReference>
<keyword evidence="3" id="KW-0276">Fatty acid metabolism</keyword>
<dbReference type="InterPro" id="IPR000873">
    <property type="entry name" value="AMP-dep_synth/lig_dom"/>
</dbReference>
<evidence type="ECO:0000256" key="5">
    <source>
        <dbReference type="ARBA" id="ARBA00024484"/>
    </source>
</evidence>
<proteinExistence type="inferred from homology"/>
<organism evidence="8 9">
    <name type="scientific">Cryptosporangium minutisporangium</name>
    <dbReference type="NCBI Taxonomy" id="113569"/>
    <lineage>
        <taxon>Bacteria</taxon>
        <taxon>Bacillati</taxon>
        <taxon>Actinomycetota</taxon>
        <taxon>Actinomycetes</taxon>
        <taxon>Cryptosporangiales</taxon>
        <taxon>Cryptosporangiaceae</taxon>
        <taxon>Cryptosporangium</taxon>
    </lineage>
</organism>
<dbReference type="RefSeq" id="WP_345731242.1">
    <property type="nucleotide sequence ID" value="NZ_BAAAYN010000040.1"/>
</dbReference>
<accession>A0ABP6T5J3</accession>
<keyword evidence="9" id="KW-1185">Reference proteome</keyword>
<reference evidence="9" key="1">
    <citation type="journal article" date="2019" name="Int. J. Syst. Evol. Microbiol.">
        <title>The Global Catalogue of Microorganisms (GCM) 10K type strain sequencing project: providing services to taxonomists for standard genome sequencing and annotation.</title>
        <authorList>
            <consortium name="The Broad Institute Genomics Platform"/>
            <consortium name="The Broad Institute Genome Sequencing Center for Infectious Disease"/>
            <person name="Wu L."/>
            <person name="Ma J."/>
        </authorList>
    </citation>
    <scope>NUCLEOTIDE SEQUENCE [LARGE SCALE GENOMIC DNA]</scope>
    <source>
        <strain evidence="9">JCM 9458</strain>
    </source>
</reference>
<dbReference type="PANTHER" id="PTHR43272">
    <property type="entry name" value="LONG-CHAIN-FATTY-ACID--COA LIGASE"/>
    <property type="match status" value="1"/>
</dbReference>
<dbReference type="SUPFAM" id="SSF56801">
    <property type="entry name" value="Acetyl-CoA synthetase-like"/>
    <property type="match status" value="1"/>
</dbReference>